<name>A0AA35W168_GEOBA</name>
<keyword evidence="2" id="KW-1185">Reference proteome</keyword>
<dbReference type="InterPro" id="IPR001646">
    <property type="entry name" value="5peptide_repeat"/>
</dbReference>
<dbReference type="Proteomes" id="UP001174909">
    <property type="component" value="Unassembled WGS sequence"/>
</dbReference>
<dbReference type="Gene3D" id="2.160.20.80">
    <property type="entry name" value="E3 ubiquitin-protein ligase SopA"/>
    <property type="match status" value="1"/>
</dbReference>
<dbReference type="Pfam" id="PF13576">
    <property type="entry name" value="Pentapeptide_3"/>
    <property type="match status" value="1"/>
</dbReference>
<dbReference type="AlphaFoldDB" id="A0AA35W168"/>
<dbReference type="EMBL" id="CASHTH010000236">
    <property type="protein sequence ID" value="CAI7994960.1"/>
    <property type="molecule type" value="Genomic_DNA"/>
</dbReference>
<comment type="caution">
    <text evidence="1">The sequence shown here is derived from an EMBL/GenBank/DDBJ whole genome shotgun (WGS) entry which is preliminary data.</text>
</comment>
<evidence type="ECO:0008006" key="3">
    <source>
        <dbReference type="Google" id="ProtNLM"/>
    </source>
</evidence>
<dbReference type="SUPFAM" id="SSF141571">
    <property type="entry name" value="Pentapeptide repeat-like"/>
    <property type="match status" value="1"/>
</dbReference>
<evidence type="ECO:0000313" key="2">
    <source>
        <dbReference type="Proteomes" id="UP001174909"/>
    </source>
</evidence>
<proteinExistence type="predicted"/>
<organism evidence="1 2">
    <name type="scientific">Geodia barretti</name>
    <name type="common">Barrett's horny sponge</name>
    <dbReference type="NCBI Taxonomy" id="519541"/>
    <lineage>
        <taxon>Eukaryota</taxon>
        <taxon>Metazoa</taxon>
        <taxon>Porifera</taxon>
        <taxon>Demospongiae</taxon>
        <taxon>Heteroscleromorpha</taxon>
        <taxon>Tetractinellida</taxon>
        <taxon>Astrophorina</taxon>
        <taxon>Geodiidae</taxon>
        <taxon>Geodia</taxon>
    </lineage>
</organism>
<protein>
    <recommendedName>
        <fullName evidence="3">Pentapeptide repeat-containing protein</fullName>
    </recommendedName>
</protein>
<sequence length="165" mass="19071">MICEATYYRLNGFMKLLERHRVRLVHKKPTTFANLEAKNYFKTPLLNLSSQNQPRETTQQNLIKNMNIAGIEFECVHFKHSVSFEGSILVGAKFKRCRFDAIIDFTDADITNVSFDHCVHATPDRFMMDGVVAEKCRVTFNPPVDLSKYSITYTAYIVEFVDDVM</sequence>
<evidence type="ECO:0000313" key="1">
    <source>
        <dbReference type="EMBL" id="CAI7994960.1"/>
    </source>
</evidence>
<accession>A0AA35W168</accession>
<reference evidence="1" key="1">
    <citation type="submission" date="2023-03" db="EMBL/GenBank/DDBJ databases">
        <authorList>
            <person name="Steffen K."/>
            <person name="Cardenas P."/>
        </authorList>
    </citation>
    <scope>NUCLEOTIDE SEQUENCE</scope>
</reference>
<gene>
    <name evidence="1" type="ORF">GBAR_LOCUS1582</name>
</gene>